<protein>
    <submittedName>
        <fullName evidence="3">Cysteine hydrolase</fullName>
    </submittedName>
</protein>
<dbReference type="InterPro" id="IPR000868">
    <property type="entry name" value="Isochorismatase-like_dom"/>
</dbReference>
<organism evidence="3 4">
    <name type="scientific">Cryobacterium mannosilyticum</name>
    <dbReference type="NCBI Taxonomy" id="1259190"/>
    <lineage>
        <taxon>Bacteria</taxon>
        <taxon>Bacillati</taxon>
        <taxon>Actinomycetota</taxon>
        <taxon>Actinomycetes</taxon>
        <taxon>Micrococcales</taxon>
        <taxon>Microbacteriaceae</taxon>
        <taxon>Cryobacterium</taxon>
    </lineage>
</organism>
<evidence type="ECO:0000259" key="2">
    <source>
        <dbReference type="Pfam" id="PF00857"/>
    </source>
</evidence>
<sequence length="202" mass="21963">MTDNPSLPRALDPRAALVLVDVQQAFDETAYWGPRDNPSCEANIEALLTRWRETGRPVIFVRHDSTAPSSPLHPDNPGNAFKDIITGTPDLLVTKSVNSSFHGTPDLHAWLQENAIEELVVCGITTNHCCETTARVGGNLGYRVYFPLDATHTFDRIAQDGENVAAAVLSRMTGVNLDGEFATVVTTADLLEQVPRLRPSAG</sequence>
<dbReference type="CDD" id="cd01014">
    <property type="entry name" value="nicotinamidase_related"/>
    <property type="match status" value="1"/>
</dbReference>
<evidence type="ECO:0000313" key="4">
    <source>
        <dbReference type="Proteomes" id="UP000297643"/>
    </source>
</evidence>
<feature type="domain" description="Isochorismatase-like" evidence="2">
    <location>
        <begin position="15"/>
        <end position="186"/>
    </location>
</feature>
<comment type="caution">
    <text evidence="3">The sequence shown here is derived from an EMBL/GenBank/DDBJ whole genome shotgun (WGS) entry which is preliminary data.</text>
</comment>
<keyword evidence="1 3" id="KW-0378">Hydrolase</keyword>
<dbReference type="InterPro" id="IPR036380">
    <property type="entry name" value="Isochorismatase-like_sf"/>
</dbReference>
<keyword evidence="4" id="KW-1185">Reference proteome</keyword>
<dbReference type="Gene3D" id="3.40.50.850">
    <property type="entry name" value="Isochorismatase-like"/>
    <property type="match status" value="1"/>
</dbReference>
<dbReference type="Proteomes" id="UP000297643">
    <property type="component" value="Unassembled WGS sequence"/>
</dbReference>
<gene>
    <name evidence="3" type="ORF">E3O32_04740</name>
</gene>
<dbReference type="EMBL" id="SOFM01000010">
    <property type="protein sequence ID" value="TFC06390.1"/>
    <property type="molecule type" value="Genomic_DNA"/>
</dbReference>
<dbReference type="Pfam" id="PF00857">
    <property type="entry name" value="Isochorismatase"/>
    <property type="match status" value="1"/>
</dbReference>
<dbReference type="GO" id="GO:0016787">
    <property type="term" value="F:hydrolase activity"/>
    <property type="evidence" value="ECO:0007669"/>
    <property type="project" value="UniProtKB-KW"/>
</dbReference>
<name>A0A4R8WFA2_9MICO</name>
<dbReference type="AlphaFoldDB" id="A0A4R8WFA2"/>
<accession>A0A4R8WFA2</accession>
<reference evidence="3 4" key="1">
    <citation type="submission" date="2019-03" db="EMBL/GenBank/DDBJ databases">
        <title>Genomics of glacier-inhabiting Cryobacterium strains.</title>
        <authorList>
            <person name="Liu Q."/>
            <person name="Xin Y.-H."/>
        </authorList>
    </citation>
    <scope>NUCLEOTIDE SEQUENCE [LARGE SCALE GENOMIC DNA]</scope>
    <source>
        <strain evidence="3 4">RHLT2-21</strain>
    </source>
</reference>
<evidence type="ECO:0000313" key="3">
    <source>
        <dbReference type="EMBL" id="TFC06390.1"/>
    </source>
</evidence>
<dbReference type="SUPFAM" id="SSF52499">
    <property type="entry name" value="Isochorismatase-like hydrolases"/>
    <property type="match status" value="1"/>
</dbReference>
<proteinExistence type="predicted"/>
<dbReference type="RefSeq" id="WP_134507372.1">
    <property type="nucleotide sequence ID" value="NZ_SOFM01000010.1"/>
</dbReference>
<evidence type="ECO:0000256" key="1">
    <source>
        <dbReference type="ARBA" id="ARBA00022801"/>
    </source>
</evidence>
<dbReference type="InterPro" id="IPR050272">
    <property type="entry name" value="Isochorismatase-like_hydrls"/>
</dbReference>
<dbReference type="PANTHER" id="PTHR43540:SF1">
    <property type="entry name" value="ISOCHORISMATASE HYDROLASE"/>
    <property type="match status" value="1"/>
</dbReference>
<dbReference type="PANTHER" id="PTHR43540">
    <property type="entry name" value="PEROXYUREIDOACRYLATE/UREIDOACRYLATE AMIDOHYDROLASE-RELATED"/>
    <property type="match status" value="1"/>
</dbReference>